<dbReference type="KEGG" id="sphh:SDAV_001374"/>
<accession>A0A345DQ53</accession>
<dbReference type="Gene3D" id="3.40.50.300">
    <property type="entry name" value="P-loop containing nucleotide triphosphate hydrolases"/>
    <property type="match status" value="1"/>
</dbReference>
<protein>
    <recommendedName>
        <fullName evidence="3">Adhesin P58</fullName>
    </recommendedName>
</protein>
<dbReference type="Proteomes" id="UP000253689">
    <property type="component" value="Chromosome"/>
</dbReference>
<evidence type="ECO:0000313" key="2">
    <source>
        <dbReference type="Proteomes" id="UP000253689"/>
    </source>
</evidence>
<dbReference type="RefSeq" id="WP_151202513.1">
    <property type="nucleotide sequence ID" value="NZ_CP031088.1"/>
</dbReference>
<dbReference type="AlphaFoldDB" id="A0A345DQ53"/>
<proteinExistence type="predicted"/>
<dbReference type="EMBL" id="CP031088">
    <property type="protein sequence ID" value="AXF96341.1"/>
    <property type="molecule type" value="Genomic_DNA"/>
</dbReference>
<keyword evidence="2" id="KW-1185">Reference proteome</keyword>
<evidence type="ECO:0000313" key="1">
    <source>
        <dbReference type="EMBL" id="AXF96341.1"/>
    </source>
</evidence>
<sequence>MEYSIELNWSENNCNFNIDILSKAFIKKFCKPFFWTAVFKILTGAKGFEKSYLFCLLALFFTCNFTDWSSILVRYQYNSARDNFDKKITRVINDLEKFGVTIKEAIKEKIIKVTNNDNRFEYKWPNGRIIKIVGFDNGSTWEGQDAPVGGVWFFGLDEVIPLDTVILDIEEYMYRLFNMIIQISRGQNIKTSKEIIPELCYKDDEIELNLRKEQMVLFGFNNHDADHIIYQTFVQSIFPLTK</sequence>
<name>A0A345DQ53_9MOLU</name>
<dbReference type="InterPro" id="IPR027417">
    <property type="entry name" value="P-loop_NTPase"/>
</dbReference>
<reference evidence="2" key="1">
    <citation type="submission" date="2018-07" db="EMBL/GenBank/DDBJ databases">
        <title>Complete Genome Sequence of Spiroplasma phoeniceum.</title>
        <authorList>
            <person name="Davis R.E."/>
            <person name="Shao J.Y."/>
            <person name="Zhao Y."/>
            <person name="Silver A."/>
            <person name="Stump z."/>
            <person name="Gasparich G."/>
        </authorList>
    </citation>
    <scope>NUCLEOTIDE SEQUENCE [LARGE SCALE GENOMIC DNA]</scope>
    <source>
        <strain evidence="2">P40</strain>
    </source>
</reference>
<organism evidence="1 2">
    <name type="scientific">Spiroplasma phoeniceum P40</name>
    <dbReference type="NCBI Taxonomy" id="1276259"/>
    <lineage>
        <taxon>Bacteria</taxon>
        <taxon>Bacillati</taxon>
        <taxon>Mycoplasmatota</taxon>
        <taxon>Mollicutes</taxon>
        <taxon>Entomoplasmatales</taxon>
        <taxon>Spiroplasmataceae</taxon>
        <taxon>Spiroplasma</taxon>
    </lineage>
</organism>
<evidence type="ECO:0008006" key="3">
    <source>
        <dbReference type="Google" id="ProtNLM"/>
    </source>
</evidence>
<gene>
    <name evidence="1" type="ORF">SDAV_001374</name>
</gene>